<dbReference type="OrthoDB" id="5335351at2759"/>
<name>A0A139H986_9PEZI</name>
<dbReference type="STRING" id="321146.A0A139H986"/>
<sequence>MDDGAEPSTSDRPGAQESAPFESTSPLTSPLTSLPSSPIPFHPKSEVMAGKQPMGPPSKPDAASKRKRSRDVDELEPEASPTASAGDSQLAPESKNTEDSIDSASNAMPDPQSGGPAQRAQKSKSKTTKKKKAERKKQVEQDVSDEPDEAVDDSQHDSEDSDSAGEALPEVALPGFDWNDLQQRFRVRMDELNREENKALQDFNRLIGVRFFVFLAEGHSSWLTVCSISASGPMLDVAKNSIVAPSASELISSTFSTKKSNSRRSDYIISRSSTPSRVRWLFSKISRHRVTFSLAVGVLLTEPDWAKDIVPDRRRMSNLQASIDPSEGSQPTPAQRSRTTPLLQLEDWSKRVAGDIDMQFYERADFHVTRCTIL</sequence>
<dbReference type="AlphaFoldDB" id="A0A139H986"/>
<feature type="compositionally biased region" description="Acidic residues" evidence="1">
    <location>
        <begin position="142"/>
        <end position="152"/>
    </location>
</feature>
<feature type="region of interest" description="Disordered" evidence="1">
    <location>
        <begin position="320"/>
        <end position="340"/>
    </location>
</feature>
<dbReference type="EMBL" id="LFZN01000103">
    <property type="protein sequence ID" value="KXS98938.1"/>
    <property type="molecule type" value="Genomic_DNA"/>
</dbReference>
<feature type="compositionally biased region" description="Low complexity" evidence="1">
    <location>
        <begin position="23"/>
        <end position="36"/>
    </location>
</feature>
<comment type="caution">
    <text evidence="2">The sequence shown here is derived from an EMBL/GenBank/DDBJ whole genome shotgun (WGS) entry which is preliminary data.</text>
</comment>
<reference evidence="2 3" key="1">
    <citation type="submission" date="2015-07" db="EMBL/GenBank/DDBJ databases">
        <title>Comparative genomics of the Sigatoka disease complex on banana suggests a link between parallel evolutionary changes in Pseudocercospora fijiensis and Pseudocercospora eumusae and increased virulence on the banana host.</title>
        <authorList>
            <person name="Chang T.-C."/>
            <person name="Salvucci A."/>
            <person name="Crous P.W."/>
            <person name="Stergiopoulos I."/>
        </authorList>
    </citation>
    <scope>NUCLEOTIDE SEQUENCE [LARGE SCALE GENOMIC DNA]</scope>
    <source>
        <strain evidence="2 3">CBS 114824</strain>
    </source>
</reference>
<organism evidence="2 3">
    <name type="scientific">Pseudocercospora eumusae</name>
    <dbReference type="NCBI Taxonomy" id="321146"/>
    <lineage>
        <taxon>Eukaryota</taxon>
        <taxon>Fungi</taxon>
        <taxon>Dikarya</taxon>
        <taxon>Ascomycota</taxon>
        <taxon>Pezizomycotina</taxon>
        <taxon>Dothideomycetes</taxon>
        <taxon>Dothideomycetidae</taxon>
        <taxon>Mycosphaerellales</taxon>
        <taxon>Mycosphaerellaceae</taxon>
        <taxon>Pseudocercospora</taxon>
    </lineage>
</organism>
<evidence type="ECO:0000313" key="3">
    <source>
        <dbReference type="Proteomes" id="UP000070133"/>
    </source>
</evidence>
<feature type="compositionally biased region" description="Basic residues" evidence="1">
    <location>
        <begin position="121"/>
        <end position="135"/>
    </location>
</feature>
<accession>A0A139H986</accession>
<dbReference type="Proteomes" id="UP000070133">
    <property type="component" value="Unassembled WGS sequence"/>
</dbReference>
<proteinExistence type="predicted"/>
<feature type="region of interest" description="Disordered" evidence="1">
    <location>
        <begin position="1"/>
        <end position="173"/>
    </location>
</feature>
<keyword evidence="3" id="KW-1185">Reference proteome</keyword>
<evidence type="ECO:0000256" key="1">
    <source>
        <dbReference type="SAM" id="MobiDB-lite"/>
    </source>
</evidence>
<gene>
    <name evidence="2" type="ORF">AC578_7448</name>
</gene>
<evidence type="ECO:0000313" key="2">
    <source>
        <dbReference type="EMBL" id="KXS98938.1"/>
    </source>
</evidence>
<protein>
    <submittedName>
        <fullName evidence="2">Uncharacterized protein</fullName>
    </submittedName>
</protein>